<dbReference type="STRING" id="7395.A0A1A9VPJ3"/>
<dbReference type="Proteomes" id="UP000078200">
    <property type="component" value="Unassembled WGS sequence"/>
</dbReference>
<organism evidence="2 3">
    <name type="scientific">Glossina austeni</name>
    <name type="common">Savannah tsetse fly</name>
    <dbReference type="NCBI Taxonomy" id="7395"/>
    <lineage>
        <taxon>Eukaryota</taxon>
        <taxon>Metazoa</taxon>
        <taxon>Ecdysozoa</taxon>
        <taxon>Arthropoda</taxon>
        <taxon>Hexapoda</taxon>
        <taxon>Insecta</taxon>
        <taxon>Pterygota</taxon>
        <taxon>Neoptera</taxon>
        <taxon>Endopterygota</taxon>
        <taxon>Diptera</taxon>
        <taxon>Brachycera</taxon>
        <taxon>Muscomorpha</taxon>
        <taxon>Hippoboscoidea</taxon>
        <taxon>Glossinidae</taxon>
        <taxon>Glossina</taxon>
    </lineage>
</organism>
<feature type="coiled-coil region" evidence="1">
    <location>
        <begin position="76"/>
        <end position="151"/>
    </location>
</feature>
<evidence type="ECO:0000256" key="1">
    <source>
        <dbReference type="SAM" id="Coils"/>
    </source>
</evidence>
<keyword evidence="3" id="KW-1185">Reference proteome</keyword>
<dbReference type="EnsemblMetazoa" id="GAUT043502-RA">
    <property type="protein sequence ID" value="GAUT043502-PA"/>
    <property type="gene ID" value="GAUT043502"/>
</dbReference>
<name>A0A1A9VPJ3_GLOAU</name>
<dbReference type="AlphaFoldDB" id="A0A1A9VPJ3"/>
<protein>
    <submittedName>
        <fullName evidence="2">Uncharacterized protein</fullName>
    </submittedName>
</protein>
<keyword evidence="1" id="KW-0175">Coiled coil</keyword>
<proteinExistence type="predicted"/>
<dbReference type="VEuPathDB" id="VectorBase:GAUT043502"/>
<accession>A0A1A9VPJ3</accession>
<sequence length="278" mass="31995">MDDFPAAAKQEEILPSESRHVHVQIKHSVGVQTDLPLNKFCSSKAINTENNDGNRQDFVQEEIIKKAVHELEQWKRQQMEKVLSKLANKEDDYKNDLKKRWKQICAEKLGHLKVIKNNQMQTENARLERENADLKARTELLTNELNELRSLLISADDLLDFRTDLRKRKARIALIEKSRNNFKEQLIKAFHEINKLKMACIDLQETAFKHSMPPLSKHQLAKIGLNKEKGDMGVEESNDIKITLLVSSGSSSEYNEIFANSLAGDEMDEIKETKIVSM</sequence>
<reference evidence="2" key="1">
    <citation type="submission" date="2020-05" db="UniProtKB">
        <authorList>
            <consortium name="EnsemblMetazoa"/>
        </authorList>
    </citation>
    <scope>IDENTIFICATION</scope>
    <source>
        <strain evidence="2">TTRI</strain>
    </source>
</reference>
<evidence type="ECO:0000313" key="2">
    <source>
        <dbReference type="EnsemblMetazoa" id="GAUT043502-PA"/>
    </source>
</evidence>
<evidence type="ECO:0000313" key="3">
    <source>
        <dbReference type="Proteomes" id="UP000078200"/>
    </source>
</evidence>